<keyword evidence="4 8" id="KW-0812">Transmembrane</keyword>
<evidence type="ECO:0000256" key="8">
    <source>
        <dbReference type="SAM" id="Phobius"/>
    </source>
</evidence>
<feature type="transmembrane region" description="Helical" evidence="8">
    <location>
        <begin position="128"/>
        <end position="150"/>
    </location>
</feature>
<evidence type="ECO:0000313" key="10">
    <source>
        <dbReference type="Proteomes" id="UP000664545"/>
    </source>
</evidence>
<gene>
    <name evidence="9" type="ORF">JYB65_12395</name>
</gene>
<reference evidence="9" key="1">
    <citation type="submission" date="2021-02" db="EMBL/GenBank/DDBJ databases">
        <title>Abyssanaerobacter marinus gen.nov., sp., nov, anaerobic bacterium isolated from the Onnuri vent field of Indian Ocean and suggestion of Mogibacteriaceae fam. nov., and proposal of reclassification of ambiguous this family's genus member.</title>
        <authorList>
            <person name="Kim Y.J."/>
            <person name="Yang J.-A."/>
        </authorList>
    </citation>
    <scope>NUCLEOTIDE SEQUENCE</scope>
    <source>
        <strain evidence="9">DSM 2634</strain>
    </source>
</reference>
<feature type="transmembrane region" description="Helical" evidence="8">
    <location>
        <begin position="302"/>
        <end position="326"/>
    </location>
</feature>
<dbReference type="PANTHER" id="PTHR48086">
    <property type="entry name" value="SODIUM/PROLINE SYMPORTER-RELATED"/>
    <property type="match status" value="1"/>
</dbReference>
<sequence length="482" mass="53409">MELLSLYSVGIYVIILFCLSAFCIKKALNSYAEYGHCGRGLTFTYIAFTYLATWVGGGTIVGLVAQTYNSGAGQYWVFAISCVVELLFAVIFLKRIRKLQVSSIAGFFALRYPDYGEAVRIPVTTAVLIRNVTMTGMQFSAMAYMLTYLFDMNRNLAVLLIFIIITSYTILSGLWGVVLTDIFQGILQTVAIILLMAFTVKLSGGIDEIVLFFSATQNEDYLNLLNFKKSAIDFIKYIVVFGLFFLMDDQANWVRIYSSKTEKVAFWGFIIPLIVTLIILVIPTYFGVFQRAYSAGVEEPQYVIYSFVFQALGLKVATLILVGLLASIMSSADSFMLASGSIFAEDIIKRFINQEANDREMIFWTRAFVMITGVIGFAFAIIISDLIHLWLSGIGMAAVIVLPPYFMAWFSKLANTKGALAGMLTGICFCAAMALGAIENNVNMFLIGMGCNLAVTTIISGLTKKPLVETVEQTYFFAGKFK</sequence>
<comment type="similarity">
    <text evidence="2 7">Belongs to the sodium:solute symporter (SSF) (TC 2.A.21) family.</text>
</comment>
<dbReference type="Pfam" id="PF00474">
    <property type="entry name" value="SSF"/>
    <property type="match status" value="1"/>
</dbReference>
<dbReference type="CDD" id="cd10322">
    <property type="entry name" value="SLC5sbd"/>
    <property type="match status" value="1"/>
</dbReference>
<dbReference type="Proteomes" id="UP000664545">
    <property type="component" value="Unassembled WGS sequence"/>
</dbReference>
<dbReference type="PANTHER" id="PTHR48086:SF7">
    <property type="entry name" value="SODIUM-SOLUTE SYMPORTER-RELATED"/>
    <property type="match status" value="1"/>
</dbReference>
<feature type="transmembrane region" description="Helical" evidence="8">
    <location>
        <begin position="234"/>
        <end position="252"/>
    </location>
</feature>
<dbReference type="InterPro" id="IPR038377">
    <property type="entry name" value="Na/Glc_symporter_sf"/>
</dbReference>
<organism evidence="9 10">
    <name type="scientific">Clostridium aminobutyricum</name>
    <dbReference type="NCBI Taxonomy" id="33953"/>
    <lineage>
        <taxon>Bacteria</taxon>
        <taxon>Bacillati</taxon>
        <taxon>Bacillota</taxon>
        <taxon>Clostridia</taxon>
        <taxon>Eubacteriales</taxon>
        <taxon>Clostridiaceae</taxon>
        <taxon>Clostridium</taxon>
    </lineage>
</organism>
<keyword evidence="10" id="KW-1185">Reference proteome</keyword>
<evidence type="ECO:0000256" key="4">
    <source>
        <dbReference type="ARBA" id="ARBA00022692"/>
    </source>
</evidence>
<evidence type="ECO:0000256" key="6">
    <source>
        <dbReference type="ARBA" id="ARBA00023136"/>
    </source>
</evidence>
<dbReference type="GO" id="GO:0022857">
    <property type="term" value="F:transmembrane transporter activity"/>
    <property type="evidence" value="ECO:0007669"/>
    <property type="project" value="InterPro"/>
</dbReference>
<evidence type="ECO:0000256" key="1">
    <source>
        <dbReference type="ARBA" id="ARBA00004141"/>
    </source>
</evidence>
<evidence type="ECO:0000256" key="2">
    <source>
        <dbReference type="ARBA" id="ARBA00006434"/>
    </source>
</evidence>
<dbReference type="AlphaFoldDB" id="A0A939DAD3"/>
<dbReference type="InterPro" id="IPR050277">
    <property type="entry name" value="Sodium:Solute_Symporter"/>
</dbReference>
<dbReference type="PROSITE" id="PS50283">
    <property type="entry name" value="NA_SOLUT_SYMP_3"/>
    <property type="match status" value="1"/>
</dbReference>
<dbReference type="InterPro" id="IPR001734">
    <property type="entry name" value="Na/solute_symporter"/>
</dbReference>
<feature type="transmembrane region" description="Helical" evidence="8">
    <location>
        <begin position="444"/>
        <end position="463"/>
    </location>
</feature>
<comment type="caution">
    <text evidence="9">The sequence shown here is derived from an EMBL/GenBank/DDBJ whole genome shotgun (WGS) entry which is preliminary data.</text>
</comment>
<feature type="transmembrane region" description="Helical" evidence="8">
    <location>
        <begin position="389"/>
        <end position="407"/>
    </location>
</feature>
<feature type="transmembrane region" description="Helical" evidence="8">
    <location>
        <begin position="363"/>
        <end position="383"/>
    </location>
</feature>
<feature type="transmembrane region" description="Helical" evidence="8">
    <location>
        <begin position="264"/>
        <end position="282"/>
    </location>
</feature>
<feature type="transmembrane region" description="Helical" evidence="8">
    <location>
        <begin position="190"/>
        <end position="214"/>
    </location>
</feature>
<feature type="transmembrane region" description="Helical" evidence="8">
    <location>
        <begin position="156"/>
        <end position="178"/>
    </location>
</feature>
<evidence type="ECO:0000256" key="5">
    <source>
        <dbReference type="ARBA" id="ARBA00022989"/>
    </source>
</evidence>
<feature type="transmembrane region" description="Helical" evidence="8">
    <location>
        <begin position="45"/>
        <end position="68"/>
    </location>
</feature>
<keyword evidence="3" id="KW-0813">Transport</keyword>
<dbReference type="RefSeq" id="WP_206583010.1">
    <property type="nucleotide sequence ID" value="NZ_JAFJZZ010000007.1"/>
</dbReference>
<accession>A0A939DAD3</accession>
<comment type="subcellular location">
    <subcellularLocation>
        <location evidence="1">Membrane</location>
        <topology evidence="1">Multi-pass membrane protein</topology>
    </subcellularLocation>
</comment>
<keyword evidence="6 8" id="KW-0472">Membrane</keyword>
<feature type="transmembrane region" description="Helical" evidence="8">
    <location>
        <begin position="74"/>
        <end position="93"/>
    </location>
</feature>
<feature type="transmembrane region" description="Helical" evidence="8">
    <location>
        <begin position="6"/>
        <end position="24"/>
    </location>
</feature>
<keyword evidence="5 8" id="KW-1133">Transmembrane helix</keyword>
<proteinExistence type="inferred from homology"/>
<dbReference type="EMBL" id="JAFJZZ010000007">
    <property type="protein sequence ID" value="MBN7774166.1"/>
    <property type="molecule type" value="Genomic_DNA"/>
</dbReference>
<dbReference type="GO" id="GO:0005886">
    <property type="term" value="C:plasma membrane"/>
    <property type="evidence" value="ECO:0007669"/>
    <property type="project" value="TreeGrafter"/>
</dbReference>
<evidence type="ECO:0000256" key="3">
    <source>
        <dbReference type="ARBA" id="ARBA00022448"/>
    </source>
</evidence>
<name>A0A939DAD3_CLOAM</name>
<evidence type="ECO:0000313" key="9">
    <source>
        <dbReference type="EMBL" id="MBN7774166.1"/>
    </source>
</evidence>
<dbReference type="Gene3D" id="1.20.1730.10">
    <property type="entry name" value="Sodium/glucose cotransporter"/>
    <property type="match status" value="1"/>
</dbReference>
<feature type="transmembrane region" description="Helical" evidence="8">
    <location>
        <begin position="419"/>
        <end position="438"/>
    </location>
</feature>
<evidence type="ECO:0000256" key="7">
    <source>
        <dbReference type="RuleBase" id="RU362091"/>
    </source>
</evidence>
<protein>
    <submittedName>
        <fullName evidence="9">Sodium:solute symporter family protein</fullName>
    </submittedName>
</protein>